<dbReference type="InterPro" id="IPR012674">
    <property type="entry name" value="Calycin"/>
</dbReference>
<comment type="caution">
    <text evidence="1">The sequence shown here is derived from an EMBL/GenBank/DDBJ whole genome shotgun (WGS) entry which is preliminary data.</text>
</comment>
<proteinExistence type="predicted"/>
<dbReference type="GO" id="GO:0008289">
    <property type="term" value="F:lipid binding"/>
    <property type="evidence" value="ECO:0007669"/>
    <property type="project" value="UniProtKB-KW"/>
</dbReference>
<accession>A0AAV4G0Y3</accession>
<dbReference type="Proteomes" id="UP000762676">
    <property type="component" value="Unassembled WGS sequence"/>
</dbReference>
<name>A0AAV4G0Y3_9GAST</name>
<dbReference type="EMBL" id="BMAT01004702">
    <property type="protein sequence ID" value="GFR78573.1"/>
    <property type="molecule type" value="Genomic_DNA"/>
</dbReference>
<sequence>MDSFLGSWKLDPSKNVGMEVFGKAMGLSQEQIDNYNKLSYVVNMTKDGDSYTVAVDFGGALPNRSYTIKLGETVDYSSPAGVNAKLTVVVDGDKLVETYINEEKNTKWIVQRTVSGSEMTAITTLGDAKLTQGLTKV</sequence>
<evidence type="ECO:0000313" key="1">
    <source>
        <dbReference type="EMBL" id="GFR78573.1"/>
    </source>
</evidence>
<protein>
    <submittedName>
        <fullName evidence="1">Fatty acid-binding protein</fullName>
    </submittedName>
</protein>
<gene>
    <name evidence="1" type="ORF">ElyMa_002266000</name>
</gene>
<dbReference type="Pfam" id="PF14651">
    <property type="entry name" value="Lipocalin_7"/>
    <property type="match status" value="1"/>
</dbReference>
<reference evidence="1 2" key="1">
    <citation type="journal article" date="2021" name="Elife">
        <title>Chloroplast acquisition without the gene transfer in kleptoplastic sea slugs, Plakobranchus ocellatus.</title>
        <authorList>
            <person name="Maeda T."/>
            <person name="Takahashi S."/>
            <person name="Yoshida T."/>
            <person name="Shimamura S."/>
            <person name="Takaki Y."/>
            <person name="Nagai Y."/>
            <person name="Toyoda A."/>
            <person name="Suzuki Y."/>
            <person name="Arimoto A."/>
            <person name="Ishii H."/>
            <person name="Satoh N."/>
            <person name="Nishiyama T."/>
            <person name="Hasebe M."/>
            <person name="Maruyama T."/>
            <person name="Minagawa J."/>
            <person name="Obokata J."/>
            <person name="Shigenobu S."/>
        </authorList>
    </citation>
    <scope>NUCLEOTIDE SEQUENCE [LARGE SCALE GENOMIC DNA]</scope>
</reference>
<keyword evidence="2" id="KW-1185">Reference proteome</keyword>
<dbReference type="Gene3D" id="2.40.128.20">
    <property type="match status" value="1"/>
</dbReference>
<dbReference type="SUPFAM" id="SSF50814">
    <property type="entry name" value="Lipocalins"/>
    <property type="match status" value="1"/>
</dbReference>
<dbReference type="AlphaFoldDB" id="A0AAV4G0Y3"/>
<dbReference type="CDD" id="cd00742">
    <property type="entry name" value="FABP"/>
    <property type="match status" value="1"/>
</dbReference>
<evidence type="ECO:0000313" key="2">
    <source>
        <dbReference type="Proteomes" id="UP000762676"/>
    </source>
</evidence>
<organism evidence="1 2">
    <name type="scientific">Elysia marginata</name>
    <dbReference type="NCBI Taxonomy" id="1093978"/>
    <lineage>
        <taxon>Eukaryota</taxon>
        <taxon>Metazoa</taxon>
        <taxon>Spiralia</taxon>
        <taxon>Lophotrochozoa</taxon>
        <taxon>Mollusca</taxon>
        <taxon>Gastropoda</taxon>
        <taxon>Heterobranchia</taxon>
        <taxon>Euthyneura</taxon>
        <taxon>Panpulmonata</taxon>
        <taxon>Sacoglossa</taxon>
        <taxon>Placobranchoidea</taxon>
        <taxon>Plakobranchidae</taxon>
        <taxon>Elysia</taxon>
    </lineage>
</organism>